<dbReference type="AlphaFoldDB" id="A0A8X6MDX6"/>
<dbReference type="OrthoDB" id="10501158at2759"/>
<accession>A0A8X6MDX6</accession>
<dbReference type="EMBL" id="BMAV01026353">
    <property type="protein sequence ID" value="GFS49648.1"/>
    <property type="molecule type" value="Genomic_DNA"/>
</dbReference>
<keyword evidence="1" id="KW-0472">Membrane</keyword>
<feature type="transmembrane region" description="Helical" evidence="1">
    <location>
        <begin position="62"/>
        <end position="84"/>
    </location>
</feature>
<feature type="transmembrane region" description="Helical" evidence="1">
    <location>
        <begin position="23"/>
        <end position="50"/>
    </location>
</feature>
<evidence type="ECO:0000313" key="2">
    <source>
        <dbReference type="EMBL" id="GFS49648.1"/>
    </source>
</evidence>
<sequence>MYDAPGPPPPHTHAPRTFRGERVLFVTIECWMTISIFCVVMGLSLIIAPVFEKLDEVLDRRISTAGIFLVCVPSAVLGVCREVCISFKSPRRAKEFENPLLLSHQMPPGNTHTSEKG</sequence>
<dbReference type="Proteomes" id="UP000886998">
    <property type="component" value="Unassembled WGS sequence"/>
</dbReference>
<evidence type="ECO:0000256" key="1">
    <source>
        <dbReference type="SAM" id="Phobius"/>
    </source>
</evidence>
<comment type="caution">
    <text evidence="2">The sequence shown here is derived from an EMBL/GenBank/DDBJ whole genome shotgun (WGS) entry which is preliminary data.</text>
</comment>
<proteinExistence type="predicted"/>
<reference evidence="2" key="1">
    <citation type="submission" date="2020-08" db="EMBL/GenBank/DDBJ databases">
        <title>Multicomponent nature underlies the extraordinary mechanical properties of spider dragline silk.</title>
        <authorList>
            <person name="Kono N."/>
            <person name="Nakamura H."/>
            <person name="Mori M."/>
            <person name="Yoshida Y."/>
            <person name="Ohtoshi R."/>
            <person name="Malay A.D."/>
            <person name="Moran D.A.P."/>
            <person name="Tomita M."/>
            <person name="Numata K."/>
            <person name="Arakawa K."/>
        </authorList>
    </citation>
    <scope>NUCLEOTIDE SEQUENCE</scope>
</reference>
<keyword evidence="1" id="KW-1133">Transmembrane helix</keyword>
<evidence type="ECO:0000313" key="3">
    <source>
        <dbReference type="Proteomes" id="UP000886998"/>
    </source>
</evidence>
<protein>
    <submittedName>
        <fullName evidence="2">Uncharacterized protein</fullName>
    </submittedName>
</protein>
<keyword evidence="3" id="KW-1185">Reference proteome</keyword>
<name>A0A8X6MDX6_9ARAC</name>
<gene>
    <name evidence="2" type="ORF">TNIN_455631</name>
</gene>
<organism evidence="2 3">
    <name type="scientific">Trichonephila inaurata madagascariensis</name>
    <dbReference type="NCBI Taxonomy" id="2747483"/>
    <lineage>
        <taxon>Eukaryota</taxon>
        <taxon>Metazoa</taxon>
        <taxon>Ecdysozoa</taxon>
        <taxon>Arthropoda</taxon>
        <taxon>Chelicerata</taxon>
        <taxon>Arachnida</taxon>
        <taxon>Araneae</taxon>
        <taxon>Araneomorphae</taxon>
        <taxon>Entelegynae</taxon>
        <taxon>Araneoidea</taxon>
        <taxon>Nephilidae</taxon>
        <taxon>Trichonephila</taxon>
        <taxon>Trichonephila inaurata</taxon>
    </lineage>
</organism>
<keyword evidence="1" id="KW-0812">Transmembrane</keyword>